<dbReference type="Pfam" id="PF02119">
    <property type="entry name" value="FlgI"/>
    <property type="match status" value="1"/>
</dbReference>
<dbReference type="InterPro" id="IPR001782">
    <property type="entry name" value="Flag_FlgI"/>
</dbReference>
<evidence type="ECO:0000256" key="3">
    <source>
        <dbReference type="ARBA" id="ARBA00019515"/>
    </source>
</evidence>
<proteinExistence type="inferred from homology"/>
<comment type="function">
    <text evidence="1 8">Assembles around the rod to form the L-ring and probably protects the motor/basal body from shearing forces during rotation.</text>
</comment>
<name>J9DWX7_9PROT</name>
<dbReference type="STRING" id="1220535.IMCC14465_12980"/>
<dbReference type="HAMAP" id="MF_00416">
    <property type="entry name" value="FlgI"/>
    <property type="match status" value="1"/>
</dbReference>
<feature type="signal peptide" evidence="8">
    <location>
        <begin position="1"/>
        <end position="30"/>
    </location>
</feature>
<keyword evidence="4 8" id="KW-0732">Signal</keyword>
<dbReference type="EMBL" id="ALYF01000003">
    <property type="protein sequence ID" value="EJW21502.1"/>
    <property type="molecule type" value="Genomic_DNA"/>
</dbReference>
<comment type="similarity">
    <text evidence="8">Belongs to the FlgI family.</text>
</comment>
<comment type="caution">
    <text evidence="9">The sequence shown here is derived from an EMBL/GenBank/DDBJ whole genome shotgun (WGS) entry which is preliminary data.</text>
</comment>
<keyword evidence="6 8" id="KW-0975">Bacterial flagellum</keyword>
<dbReference type="GO" id="GO:0030288">
    <property type="term" value="C:outer membrane-bounded periplasmic space"/>
    <property type="evidence" value="ECO:0007669"/>
    <property type="project" value="InterPro"/>
</dbReference>
<evidence type="ECO:0000256" key="5">
    <source>
        <dbReference type="ARBA" id="ARBA00022764"/>
    </source>
</evidence>
<sequence precursor="true">MTYYPTFFPVVRLLALKLLMGLAIILPAHADRLKDMTEVAGVRGNQLVGYGLVVGLNGSGDGNTLLTLQTIQSMVSQFGQSVPTSGIKGKNVASVMVTADLRPFSKPGQGLDVTVSTLGEAKSLRGGTLLMTPLLGADGQVYAIAQGNLLVGGLGVEGNDGSQLIVNVPTVGRIPSGATVEKLVDSPLLANQDIVLNLHQGDFSTALNVADAINDYVQDAIAVPLDHTSVKVRGPADPAQRVSFLSMLENIEVDPARPAAKVIVNARTGTVVINGDVRVTPAAVSHGSLTVKVDESQNVRTVQNVILNENQAAAVAGEPVIEDDTEIIAEQETNPAFVFNPGVDLSSIVESINAVGASPADLVAILEALRQAGALRAELIVI</sequence>
<evidence type="ECO:0000256" key="2">
    <source>
        <dbReference type="ARBA" id="ARBA00004117"/>
    </source>
</evidence>
<dbReference type="eggNOG" id="COG1706">
    <property type="taxonomic scope" value="Bacteria"/>
</dbReference>
<evidence type="ECO:0000256" key="6">
    <source>
        <dbReference type="ARBA" id="ARBA00023143"/>
    </source>
</evidence>
<evidence type="ECO:0000256" key="1">
    <source>
        <dbReference type="ARBA" id="ARBA00002591"/>
    </source>
</evidence>
<evidence type="ECO:0000313" key="10">
    <source>
        <dbReference type="Proteomes" id="UP000004836"/>
    </source>
</evidence>
<evidence type="ECO:0000256" key="8">
    <source>
        <dbReference type="HAMAP-Rule" id="MF_00416"/>
    </source>
</evidence>
<dbReference type="PATRIC" id="fig|1220535.3.peg.1290"/>
<dbReference type="AlphaFoldDB" id="J9DWX7"/>
<keyword evidence="10" id="KW-1185">Reference proteome</keyword>
<dbReference type="GO" id="GO:0005198">
    <property type="term" value="F:structural molecule activity"/>
    <property type="evidence" value="ECO:0007669"/>
    <property type="project" value="InterPro"/>
</dbReference>
<dbReference type="GO" id="GO:0071973">
    <property type="term" value="P:bacterial-type flagellum-dependent cell motility"/>
    <property type="evidence" value="ECO:0007669"/>
    <property type="project" value="InterPro"/>
</dbReference>
<gene>
    <name evidence="8" type="primary">flgI</name>
    <name evidence="9" type="ORF">IMCC14465_12980</name>
</gene>
<evidence type="ECO:0000313" key="9">
    <source>
        <dbReference type="EMBL" id="EJW21502.1"/>
    </source>
</evidence>
<protein>
    <recommendedName>
        <fullName evidence="3 8">Flagellar P-ring protein</fullName>
    </recommendedName>
    <alternativeName>
        <fullName evidence="7 8">Basal body P-ring protein</fullName>
    </alternativeName>
</protein>
<dbReference type="PRINTS" id="PR01010">
    <property type="entry name" value="FLGPRINGFLGI"/>
</dbReference>
<evidence type="ECO:0000256" key="4">
    <source>
        <dbReference type="ARBA" id="ARBA00022729"/>
    </source>
</evidence>
<dbReference type="GO" id="GO:0009428">
    <property type="term" value="C:bacterial-type flagellum basal body, distal rod, P ring"/>
    <property type="evidence" value="ECO:0007669"/>
    <property type="project" value="InterPro"/>
</dbReference>
<feature type="chain" id="PRO_5009015746" description="Flagellar P-ring protein" evidence="8">
    <location>
        <begin position="31"/>
        <end position="382"/>
    </location>
</feature>
<dbReference type="NCBIfam" id="NF003676">
    <property type="entry name" value="PRK05303.1"/>
    <property type="match status" value="1"/>
</dbReference>
<evidence type="ECO:0000256" key="7">
    <source>
        <dbReference type="ARBA" id="ARBA00032344"/>
    </source>
</evidence>
<comment type="subunit">
    <text evidence="8">The basal body constitutes a major portion of the flagellar organelle and consists of four rings (L,P,S, and M) mounted on a central rod.</text>
</comment>
<dbReference type="PANTHER" id="PTHR30381:SF0">
    <property type="entry name" value="FLAGELLAR P-RING PROTEIN"/>
    <property type="match status" value="1"/>
</dbReference>
<organism evidence="9 10">
    <name type="scientific">alpha proteobacterium IMCC14465</name>
    <dbReference type="NCBI Taxonomy" id="1220535"/>
    <lineage>
        <taxon>Bacteria</taxon>
        <taxon>Pseudomonadati</taxon>
        <taxon>Pseudomonadota</taxon>
        <taxon>Alphaproteobacteria</taxon>
        <taxon>PS1 clade</taxon>
    </lineage>
</organism>
<comment type="subcellular location">
    <subcellularLocation>
        <location evidence="2 8">Bacterial flagellum basal body</location>
    </subcellularLocation>
</comment>
<dbReference type="OrthoDB" id="9786431at2"/>
<dbReference type="Proteomes" id="UP000004836">
    <property type="component" value="Unassembled WGS sequence"/>
</dbReference>
<reference evidence="9 10" key="1">
    <citation type="journal article" date="2012" name="J. Bacteriol.">
        <title>Genome Sequence of Strain IMCC14465, Isolated from the East Sea, Belonging to the PS1 Clade of Alphaproteobacteria.</title>
        <authorList>
            <person name="Yang S.J."/>
            <person name="Kang I."/>
            <person name="Cho J.C."/>
        </authorList>
    </citation>
    <scope>NUCLEOTIDE SEQUENCE [LARGE SCALE GENOMIC DNA]</scope>
    <source>
        <strain evidence="9 10">IMCC14465</strain>
    </source>
</reference>
<dbReference type="PANTHER" id="PTHR30381">
    <property type="entry name" value="FLAGELLAR P-RING PERIPLASMIC PROTEIN FLGI"/>
    <property type="match status" value="1"/>
</dbReference>
<accession>J9DWX7</accession>
<keyword evidence="5" id="KW-0574">Periplasm</keyword>